<keyword evidence="2" id="KW-0479">Metal-binding</keyword>
<dbReference type="InterPro" id="IPR036236">
    <property type="entry name" value="Znf_C2H2_sf"/>
</dbReference>
<dbReference type="InterPro" id="IPR013087">
    <property type="entry name" value="Znf_C2H2_type"/>
</dbReference>
<sequence length="652" mass="72965">MMEMKSYGDVETAVVNDIRCNSIGISFLNFFSPSGHSGQQQNVVDKLGRGQSSGVEDSDEDGAGDHRSVASSPGHTGGGGGAVDNVQRDLGSRGQPEVTTPSSGGHHQTSGGGLFRPWEEMDIDVEDAQITCESPRTSNTDKQTSKPSSPLLHSPSSSSSSFSTSPKHNLSHSTLKEETITRIPLKQNLPLTTLQTSSSKNHNSLFQSDKKDVILPKFWSPYQLARFLYDENFERIRNANCGEEELDGKCRSLRKNLDFAAAKSENDVSCFNHNVRFGFKNIISDMKNCDISSLSTPFSVNGLSAASLQQLYLYRYQQRQQQLEHQHHHHHHHQQQQQQHQQHLKEEQLWLNYMSTFRSGSFPSYYERPEHPISNHPLRSFVSNNTAHSSHYLQPSSHPLLSCQSSPDSPAHSLSSLHHQLASTLGRVNHSTLNLGQPSQMTSMSLLEPRAEFHCGQCNKPFNTPHGLEVHVRRSHTGSRPFACEICGKTFGHAVSLDQHRATHSQERSFECPQCGKTFKRSSTLSTHLLIHSDTRPYPCPYCGKRFHQKSDMKKHTYIHTGEKPHKCQQCGKAFSQSSNLITHSRKHTGFKPFACNRCGRAFQRKVDLRRHFETQHGIQDTTTEMASCGKRIGAMAGRPQQLSKPAGQRNT</sequence>
<reference evidence="13 14" key="1">
    <citation type="journal article" date="2021" name="Elife">
        <title>Chloroplast acquisition without the gene transfer in kleptoplastic sea slugs, Plakobranchus ocellatus.</title>
        <authorList>
            <person name="Maeda T."/>
            <person name="Takahashi S."/>
            <person name="Yoshida T."/>
            <person name="Shimamura S."/>
            <person name="Takaki Y."/>
            <person name="Nagai Y."/>
            <person name="Toyoda A."/>
            <person name="Suzuki Y."/>
            <person name="Arimoto A."/>
            <person name="Ishii H."/>
            <person name="Satoh N."/>
            <person name="Nishiyama T."/>
            <person name="Hasebe M."/>
            <person name="Maruyama T."/>
            <person name="Minagawa J."/>
            <person name="Obokata J."/>
            <person name="Shigenobu S."/>
        </authorList>
    </citation>
    <scope>NUCLEOTIDE SEQUENCE [LARGE SCALE GENOMIC DNA]</scope>
</reference>
<keyword evidence="14" id="KW-1185">Reference proteome</keyword>
<evidence type="ECO:0000256" key="8">
    <source>
        <dbReference type="ARBA" id="ARBA00023163"/>
    </source>
</evidence>
<feature type="region of interest" description="Disordered" evidence="11">
    <location>
        <begin position="132"/>
        <end position="181"/>
    </location>
</feature>
<dbReference type="GO" id="GO:0005634">
    <property type="term" value="C:nucleus"/>
    <property type="evidence" value="ECO:0007669"/>
    <property type="project" value="UniProtKB-SubCell"/>
</dbReference>
<dbReference type="FunFam" id="3.30.160.60:FF:000245">
    <property type="entry name" value="zinc finger protein Gfi-1"/>
    <property type="match status" value="1"/>
</dbReference>
<feature type="compositionally biased region" description="Polar residues" evidence="11">
    <location>
        <begin position="389"/>
        <end position="403"/>
    </location>
</feature>
<evidence type="ECO:0000256" key="6">
    <source>
        <dbReference type="ARBA" id="ARBA00023015"/>
    </source>
</evidence>
<organism evidence="13 14">
    <name type="scientific">Elysia marginata</name>
    <dbReference type="NCBI Taxonomy" id="1093978"/>
    <lineage>
        <taxon>Eukaryota</taxon>
        <taxon>Metazoa</taxon>
        <taxon>Spiralia</taxon>
        <taxon>Lophotrochozoa</taxon>
        <taxon>Mollusca</taxon>
        <taxon>Gastropoda</taxon>
        <taxon>Heterobranchia</taxon>
        <taxon>Euthyneura</taxon>
        <taxon>Panpulmonata</taxon>
        <taxon>Sacoglossa</taxon>
        <taxon>Placobranchoidea</taxon>
        <taxon>Plakobranchidae</taxon>
        <taxon>Elysia</taxon>
    </lineage>
</organism>
<feature type="compositionally biased region" description="Low complexity" evidence="11">
    <location>
        <begin position="145"/>
        <end position="168"/>
    </location>
</feature>
<dbReference type="Gene3D" id="3.30.160.60">
    <property type="entry name" value="Classic Zinc Finger"/>
    <property type="match status" value="6"/>
</dbReference>
<dbReference type="FunFam" id="3.30.160.60:FF:000148">
    <property type="entry name" value="zinc finger protein Gfi-1"/>
    <property type="match status" value="1"/>
</dbReference>
<feature type="compositionally biased region" description="Low complexity" evidence="11">
    <location>
        <begin position="404"/>
        <end position="418"/>
    </location>
</feature>
<keyword evidence="7" id="KW-0238">DNA-binding</keyword>
<evidence type="ECO:0000313" key="13">
    <source>
        <dbReference type="EMBL" id="GFR69008.1"/>
    </source>
</evidence>
<gene>
    <name evidence="13" type="ORF">ElyMa_003747900</name>
</gene>
<proteinExistence type="predicted"/>
<dbReference type="EMBL" id="BMAT01007682">
    <property type="protein sequence ID" value="GFR69008.1"/>
    <property type="molecule type" value="Genomic_DNA"/>
</dbReference>
<feature type="region of interest" description="Disordered" evidence="11">
    <location>
        <begin position="321"/>
        <end position="344"/>
    </location>
</feature>
<evidence type="ECO:0000256" key="3">
    <source>
        <dbReference type="ARBA" id="ARBA00022737"/>
    </source>
</evidence>
<evidence type="ECO:0000256" key="11">
    <source>
        <dbReference type="SAM" id="MobiDB-lite"/>
    </source>
</evidence>
<dbReference type="PANTHER" id="PTHR14196">
    <property type="entry name" value="ODD-SKIPPED - RELATED"/>
    <property type="match status" value="1"/>
</dbReference>
<feature type="domain" description="C2H2-type" evidence="12">
    <location>
        <begin position="482"/>
        <end position="509"/>
    </location>
</feature>
<name>A0AAV4F6L3_9GAST</name>
<keyword evidence="5" id="KW-0862">Zinc</keyword>
<comment type="caution">
    <text evidence="13">The sequence shown here is derived from an EMBL/GenBank/DDBJ whole genome shotgun (WGS) entry which is preliminary data.</text>
</comment>
<evidence type="ECO:0000256" key="5">
    <source>
        <dbReference type="ARBA" id="ARBA00022833"/>
    </source>
</evidence>
<keyword evidence="9" id="KW-0539">Nucleus</keyword>
<dbReference type="InterPro" id="IPR050717">
    <property type="entry name" value="C2H2-ZF_Transcription_Reg"/>
</dbReference>
<feature type="domain" description="C2H2-type" evidence="12">
    <location>
        <begin position="453"/>
        <end position="481"/>
    </location>
</feature>
<dbReference type="PANTHER" id="PTHR14196:SF12">
    <property type="entry name" value="ZINC FINGER PROTEIN 208-LIKE"/>
    <property type="match status" value="1"/>
</dbReference>
<dbReference type="Pfam" id="PF00096">
    <property type="entry name" value="zf-C2H2"/>
    <property type="match status" value="6"/>
</dbReference>
<feature type="domain" description="C2H2-type" evidence="12">
    <location>
        <begin position="538"/>
        <end position="565"/>
    </location>
</feature>
<accession>A0AAV4F6L3</accession>
<feature type="domain" description="C2H2-type" evidence="12">
    <location>
        <begin position="594"/>
        <end position="622"/>
    </location>
</feature>
<keyword evidence="8" id="KW-0804">Transcription</keyword>
<protein>
    <submittedName>
        <fullName evidence="13">Zinc finger protein Gfi-1b</fullName>
    </submittedName>
</protein>
<feature type="region of interest" description="Disordered" evidence="11">
    <location>
        <begin position="49"/>
        <end position="115"/>
    </location>
</feature>
<dbReference type="SUPFAM" id="SSF57667">
    <property type="entry name" value="beta-beta-alpha zinc fingers"/>
    <property type="match status" value="3"/>
</dbReference>
<dbReference type="Proteomes" id="UP000762676">
    <property type="component" value="Unassembled WGS sequence"/>
</dbReference>
<feature type="domain" description="C2H2-type" evidence="12">
    <location>
        <begin position="510"/>
        <end position="537"/>
    </location>
</feature>
<dbReference type="AlphaFoldDB" id="A0AAV4F6L3"/>
<evidence type="ECO:0000256" key="9">
    <source>
        <dbReference type="ARBA" id="ARBA00023242"/>
    </source>
</evidence>
<feature type="region of interest" description="Disordered" evidence="11">
    <location>
        <begin position="389"/>
        <end position="418"/>
    </location>
</feature>
<evidence type="ECO:0000256" key="4">
    <source>
        <dbReference type="ARBA" id="ARBA00022771"/>
    </source>
</evidence>
<dbReference type="FunFam" id="3.30.160.60:FF:001397">
    <property type="entry name" value="Datilografo, isoform A"/>
    <property type="match status" value="1"/>
</dbReference>
<feature type="compositionally biased region" description="Polar residues" evidence="11">
    <location>
        <begin position="132"/>
        <end position="142"/>
    </location>
</feature>
<dbReference type="SMART" id="SM00355">
    <property type="entry name" value="ZnF_C2H2"/>
    <property type="match status" value="6"/>
</dbReference>
<dbReference type="FunFam" id="3.30.160.60:FF:000208">
    <property type="entry name" value="zinc finger protein Gfi-1b"/>
    <property type="match status" value="1"/>
</dbReference>
<dbReference type="GO" id="GO:0008270">
    <property type="term" value="F:zinc ion binding"/>
    <property type="evidence" value="ECO:0007669"/>
    <property type="project" value="UniProtKB-KW"/>
</dbReference>
<dbReference type="GO" id="GO:0000981">
    <property type="term" value="F:DNA-binding transcription factor activity, RNA polymerase II-specific"/>
    <property type="evidence" value="ECO:0007669"/>
    <property type="project" value="TreeGrafter"/>
</dbReference>
<keyword evidence="6" id="KW-0805">Transcription regulation</keyword>
<evidence type="ECO:0000256" key="2">
    <source>
        <dbReference type="ARBA" id="ARBA00022723"/>
    </source>
</evidence>
<evidence type="ECO:0000256" key="1">
    <source>
        <dbReference type="ARBA" id="ARBA00004123"/>
    </source>
</evidence>
<dbReference type="GO" id="GO:0000977">
    <property type="term" value="F:RNA polymerase II transcription regulatory region sequence-specific DNA binding"/>
    <property type="evidence" value="ECO:0007669"/>
    <property type="project" value="TreeGrafter"/>
</dbReference>
<dbReference type="FunFam" id="3.30.160.60:FF:000432">
    <property type="entry name" value="zinc finger protein Gfi-1b isoform X1"/>
    <property type="match status" value="1"/>
</dbReference>
<evidence type="ECO:0000256" key="7">
    <source>
        <dbReference type="ARBA" id="ARBA00023125"/>
    </source>
</evidence>
<evidence type="ECO:0000259" key="12">
    <source>
        <dbReference type="PROSITE" id="PS50157"/>
    </source>
</evidence>
<keyword evidence="4 10" id="KW-0863">Zinc-finger</keyword>
<dbReference type="PROSITE" id="PS50157">
    <property type="entry name" value="ZINC_FINGER_C2H2_2"/>
    <property type="match status" value="6"/>
</dbReference>
<evidence type="ECO:0000256" key="10">
    <source>
        <dbReference type="PROSITE-ProRule" id="PRU00042"/>
    </source>
</evidence>
<feature type="domain" description="C2H2-type" evidence="12">
    <location>
        <begin position="566"/>
        <end position="593"/>
    </location>
</feature>
<keyword evidence="3" id="KW-0677">Repeat</keyword>
<comment type="subcellular location">
    <subcellularLocation>
        <location evidence="1">Nucleus</location>
    </subcellularLocation>
</comment>
<evidence type="ECO:0000313" key="14">
    <source>
        <dbReference type="Proteomes" id="UP000762676"/>
    </source>
</evidence>
<dbReference type="PROSITE" id="PS00028">
    <property type="entry name" value="ZINC_FINGER_C2H2_1"/>
    <property type="match status" value="6"/>
</dbReference>
<feature type="compositionally biased region" description="Low complexity" evidence="11">
    <location>
        <begin position="99"/>
        <end position="109"/>
    </location>
</feature>